<evidence type="ECO:0000256" key="1">
    <source>
        <dbReference type="SAM" id="MobiDB-lite"/>
    </source>
</evidence>
<sequence>MVGIKRLAAKARLSMKRLLKRRQHKASTSTDVSTPVDSEVHETPLEHCEHSRSNLCSGDDVCLTRELNDCGNVEDQAERPQPCNLPLIKSSGDAAPSQPAASDTSNINKTGVVTRENESLLEADQQAMRANAPRIICPREERSDFFLYGYKSDSASNKSITRDEEGANPVNDYNFGGPSHYYGVCTLFRDDPLFAETETAFEQGDGGGHRP</sequence>
<comment type="caution">
    <text evidence="2">The sequence shown here is derived from an EMBL/GenBank/DDBJ whole genome shotgun (WGS) entry which is preliminary data.</text>
</comment>
<feature type="region of interest" description="Disordered" evidence="1">
    <location>
        <begin position="89"/>
        <end position="108"/>
    </location>
</feature>
<evidence type="ECO:0000313" key="2">
    <source>
        <dbReference type="EMBL" id="KAK7531078.1"/>
    </source>
</evidence>
<accession>A0ABR1L8V5</accession>
<reference evidence="2 3" key="1">
    <citation type="submission" date="2024-04" db="EMBL/GenBank/DDBJ databases">
        <title>Phyllosticta paracitricarpa is synonymous to the EU quarantine fungus P. citricarpa based on phylogenomic analyses.</title>
        <authorList>
            <consortium name="Lawrence Berkeley National Laboratory"/>
            <person name="Van Ingen-Buijs V.A."/>
            <person name="Van Westerhoven A.C."/>
            <person name="Haridas S."/>
            <person name="Skiadas P."/>
            <person name="Martin F."/>
            <person name="Groenewald J.Z."/>
            <person name="Crous P.W."/>
            <person name="Seidl M.F."/>
        </authorList>
    </citation>
    <scope>NUCLEOTIDE SEQUENCE [LARGE SCALE GENOMIC DNA]</scope>
    <source>
        <strain evidence="2 3">CBS 122670</strain>
    </source>
</reference>
<protein>
    <submittedName>
        <fullName evidence="2">Uncharacterized protein</fullName>
    </submittedName>
</protein>
<dbReference type="EMBL" id="JBBPDW010000059">
    <property type="protein sequence ID" value="KAK7531078.1"/>
    <property type="molecule type" value="Genomic_DNA"/>
</dbReference>
<dbReference type="Proteomes" id="UP001365128">
    <property type="component" value="Unassembled WGS sequence"/>
</dbReference>
<organism evidence="2 3">
    <name type="scientific">Phyllosticta citricarpa</name>
    <dbReference type="NCBI Taxonomy" id="55181"/>
    <lineage>
        <taxon>Eukaryota</taxon>
        <taxon>Fungi</taxon>
        <taxon>Dikarya</taxon>
        <taxon>Ascomycota</taxon>
        <taxon>Pezizomycotina</taxon>
        <taxon>Dothideomycetes</taxon>
        <taxon>Dothideomycetes incertae sedis</taxon>
        <taxon>Botryosphaeriales</taxon>
        <taxon>Phyllostictaceae</taxon>
        <taxon>Phyllosticta</taxon>
    </lineage>
</organism>
<feature type="compositionally biased region" description="Polar residues" evidence="1">
    <location>
        <begin position="99"/>
        <end position="108"/>
    </location>
</feature>
<gene>
    <name evidence="2" type="ORF">IWX46DRAFT_653402</name>
</gene>
<keyword evidence="3" id="KW-1185">Reference proteome</keyword>
<name>A0ABR1L8V5_9PEZI</name>
<proteinExistence type="predicted"/>
<feature type="compositionally biased region" description="Low complexity" evidence="1">
    <location>
        <begin position="27"/>
        <end position="37"/>
    </location>
</feature>
<feature type="region of interest" description="Disordered" evidence="1">
    <location>
        <begin position="19"/>
        <end position="38"/>
    </location>
</feature>
<evidence type="ECO:0000313" key="3">
    <source>
        <dbReference type="Proteomes" id="UP001365128"/>
    </source>
</evidence>